<dbReference type="NCBIfam" id="TIGR02937">
    <property type="entry name" value="sigma70-ECF"/>
    <property type="match status" value="1"/>
</dbReference>
<sequence length="179" mass="20595">MLSCTRAIATQSRIIRLPVHVTEKLNKIKQVQRKISQSKNRNASLEEIGQELGMTAAQVREVLMKIPRSVSLEVKVGKEKDTELVDLLESEDISPEENLAVESLRRDIGVLLKDLTEREQQVIKLRYGFEDGVAYSLAGIGRVLELSRERVRQIEAKTLQKLRQPRRRNQIRDYFESLT</sequence>
<evidence type="ECO:0000256" key="1">
    <source>
        <dbReference type="SAM" id="Coils"/>
    </source>
</evidence>
<feature type="domain" description="RNA polymerase sigma-70 region 3" evidence="2">
    <location>
        <begin position="23"/>
        <end position="98"/>
    </location>
</feature>
<accession>Q4C846</accession>
<dbReference type="InterPro" id="IPR014284">
    <property type="entry name" value="RNA_pol_sigma-70_dom"/>
</dbReference>
<gene>
    <name evidence="4" type="ORF">CwatDRAFT_5789</name>
</gene>
<feature type="domain" description="RNA polymerase sigma-70 region 4" evidence="3">
    <location>
        <begin position="111"/>
        <end position="164"/>
    </location>
</feature>
<organism evidence="4 5">
    <name type="scientific">Crocosphaera watsonii WH 8501</name>
    <dbReference type="NCBI Taxonomy" id="165597"/>
    <lineage>
        <taxon>Bacteria</taxon>
        <taxon>Bacillati</taxon>
        <taxon>Cyanobacteriota</taxon>
        <taxon>Cyanophyceae</taxon>
        <taxon>Oscillatoriophycideae</taxon>
        <taxon>Chroococcales</taxon>
        <taxon>Aphanothecaceae</taxon>
        <taxon>Crocosphaera</taxon>
    </lineage>
</organism>
<comment type="caution">
    <text evidence="4">The sequence shown here is derived from an EMBL/GenBank/DDBJ whole genome shotgun (WGS) entry which is preliminary data.</text>
</comment>
<dbReference type="Pfam" id="PF04539">
    <property type="entry name" value="Sigma70_r3"/>
    <property type="match status" value="1"/>
</dbReference>
<evidence type="ECO:0000259" key="3">
    <source>
        <dbReference type="Pfam" id="PF04545"/>
    </source>
</evidence>
<dbReference type="Proteomes" id="UP000003922">
    <property type="component" value="Unassembled WGS sequence"/>
</dbReference>
<evidence type="ECO:0000313" key="5">
    <source>
        <dbReference type="Proteomes" id="UP000003922"/>
    </source>
</evidence>
<protein>
    <submittedName>
        <fullName evidence="4">Sigma-70 region 3:Sigma-70 region 4</fullName>
    </submittedName>
</protein>
<dbReference type="AlphaFoldDB" id="Q4C846"/>
<reference evidence="4" key="3">
    <citation type="submission" date="2016-12" db="EMBL/GenBank/DDBJ databases">
        <title>Annotation of the draft genome assembly of Crocosphaera watsonii WH 8501.</title>
        <authorList>
            <consortium name="US DOE Joint Genome Institute (JGI-ORNL)"/>
            <person name="Larimer F."/>
            <person name="Land M."/>
        </authorList>
    </citation>
    <scope>NUCLEOTIDE SEQUENCE</scope>
    <source>
        <strain evidence="4">WH 8501</strain>
    </source>
</reference>
<reference evidence="4" key="1">
    <citation type="submission" date="2004-02" db="EMBL/GenBank/DDBJ databases">
        <authorList>
            <consortium name="DOE Joint Genome Institute"/>
        </authorList>
    </citation>
    <scope>NUCLEOTIDE SEQUENCE [LARGE SCALE GENOMIC DNA]</scope>
    <source>
        <strain evidence="4">WH 8501</strain>
    </source>
</reference>
<name>Q4C846_CROWT</name>
<evidence type="ECO:0000259" key="2">
    <source>
        <dbReference type="Pfam" id="PF04539"/>
    </source>
</evidence>
<dbReference type="SUPFAM" id="SSF88659">
    <property type="entry name" value="Sigma3 and sigma4 domains of RNA polymerase sigma factors"/>
    <property type="match status" value="2"/>
</dbReference>
<dbReference type="Pfam" id="PF04545">
    <property type="entry name" value="Sigma70_r4"/>
    <property type="match status" value="1"/>
</dbReference>
<keyword evidence="5" id="KW-1185">Reference proteome</keyword>
<dbReference type="InterPro" id="IPR050239">
    <property type="entry name" value="Sigma-70_RNA_pol_init_factors"/>
</dbReference>
<keyword evidence="1" id="KW-0175">Coiled coil</keyword>
<dbReference type="GO" id="GO:0003700">
    <property type="term" value="F:DNA-binding transcription factor activity"/>
    <property type="evidence" value="ECO:0007669"/>
    <property type="project" value="InterPro"/>
</dbReference>
<dbReference type="KEGG" id="cwa:CwatDRAFT_5789"/>
<dbReference type="PANTHER" id="PTHR30603:SF60">
    <property type="entry name" value="RNA POLYMERASE SIGMA FACTOR RPOD"/>
    <property type="match status" value="1"/>
</dbReference>
<proteinExistence type="predicted"/>
<dbReference type="InterPro" id="IPR007624">
    <property type="entry name" value="RNA_pol_sigma70_r3"/>
</dbReference>
<dbReference type="CDD" id="cd06171">
    <property type="entry name" value="Sigma70_r4"/>
    <property type="match status" value="1"/>
</dbReference>
<dbReference type="PANTHER" id="PTHR30603">
    <property type="entry name" value="RNA POLYMERASE SIGMA FACTOR RPO"/>
    <property type="match status" value="1"/>
</dbReference>
<dbReference type="GO" id="GO:0006352">
    <property type="term" value="P:DNA-templated transcription initiation"/>
    <property type="evidence" value="ECO:0007669"/>
    <property type="project" value="InterPro"/>
</dbReference>
<dbReference type="Gene3D" id="1.10.10.10">
    <property type="entry name" value="Winged helix-like DNA-binding domain superfamily/Winged helix DNA-binding domain"/>
    <property type="match status" value="2"/>
</dbReference>
<dbReference type="EMBL" id="AADV02000002">
    <property type="protein sequence ID" value="EAM52425.1"/>
    <property type="molecule type" value="Genomic_DNA"/>
</dbReference>
<reference evidence="4" key="2">
    <citation type="submission" date="2005-06" db="EMBL/GenBank/DDBJ databases">
        <title>Sequencing of the draft genome and assembly of Crocosphaera watsonii WH 8501.</title>
        <authorList>
            <consortium name="US DOE Joint Genome Institute (JGI-PGF)"/>
            <person name="Copeland A."/>
            <person name="Lucas S."/>
            <person name="Lapidus A."/>
            <person name="Barry K."/>
            <person name="Detter C."/>
            <person name="Glavina T."/>
            <person name="Hammon N."/>
            <person name="Israni S."/>
            <person name="Pitluck S."/>
            <person name="Richardson P."/>
        </authorList>
    </citation>
    <scope>NUCLEOTIDE SEQUENCE [LARGE SCALE GENOMIC DNA]</scope>
    <source>
        <strain evidence="4">WH 8501</strain>
    </source>
</reference>
<dbReference type="InterPro" id="IPR000943">
    <property type="entry name" value="RNA_pol_sigma70"/>
</dbReference>
<dbReference type="InterPro" id="IPR013324">
    <property type="entry name" value="RNA_pol_sigma_r3/r4-like"/>
</dbReference>
<dbReference type="InterPro" id="IPR036388">
    <property type="entry name" value="WH-like_DNA-bd_sf"/>
</dbReference>
<evidence type="ECO:0000313" key="4">
    <source>
        <dbReference type="EMBL" id="EAM52425.1"/>
    </source>
</evidence>
<feature type="coiled-coil region" evidence="1">
    <location>
        <begin position="21"/>
        <end position="48"/>
    </location>
</feature>
<dbReference type="PRINTS" id="PR00046">
    <property type="entry name" value="SIGMA70FCT"/>
</dbReference>
<dbReference type="InterPro" id="IPR007630">
    <property type="entry name" value="RNA_pol_sigma70_r4"/>
</dbReference>